<dbReference type="AlphaFoldDB" id="A0A1T4JSF4"/>
<dbReference type="InterPro" id="IPR012867">
    <property type="entry name" value="DUF1648"/>
</dbReference>
<evidence type="ECO:0000313" key="3">
    <source>
        <dbReference type="EMBL" id="SJZ33132.1"/>
    </source>
</evidence>
<name>A0A1T4JSF4_9BACT</name>
<accession>A0A1T4JSF4</accession>
<dbReference type="STRING" id="413434.SAMN04488132_101146"/>
<feature type="transmembrane region" description="Helical" evidence="1">
    <location>
        <begin position="92"/>
        <end position="112"/>
    </location>
</feature>
<dbReference type="EMBL" id="FUWH01000001">
    <property type="protein sequence ID" value="SJZ33132.1"/>
    <property type="molecule type" value="Genomic_DNA"/>
</dbReference>
<organism evidence="3 4">
    <name type="scientific">Sediminibacterium ginsengisoli</name>
    <dbReference type="NCBI Taxonomy" id="413434"/>
    <lineage>
        <taxon>Bacteria</taxon>
        <taxon>Pseudomonadati</taxon>
        <taxon>Bacteroidota</taxon>
        <taxon>Chitinophagia</taxon>
        <taxon>Chitinophagales</taxon>
        <taxon>Chitinophagaceae</taxon>
        <taxon>Sediminibacterium</taxon>
    </lineage>
</organism>
<evidence type="ECO:0000313" key="4">
    <source>
        <dbReference type="Proteomes" id="UP000190888"/>
    </source>
</evidence>
<dbReference type="Pfam" id="PF07853">
    <property type="entry name" value="DUF1648"/>
    <property type="match status" value="1"/>
</dbReference>
<gene>
    <name evidence="3" type="ORF">SAMN04488132_101146</name>
</gene>
<keyword evidence="1" id="KW-0812">Transmembrane</keyword>
<feature type="domain" description="DUF1648" evidence="2">
    <location>
        <begin position="13"/>
        <end position="59"/>
    </location>
</feature>
<feature type="transmembrane region" description="Helical" evidence="1">
    <location>
        <begin position="124"/>
        <end position="143"/>
    </location>
</feature>
<feature type="transmembrane region" description="Helical" evidence="1">
    <location>
        <begin position="169"/>
        <end position="188"/>
    </location>
</feature>
<dbReference type="InterPro" id="IPR026272">
    <property type="entry name" value="SdpI"/>
</dbReference>
<keyword evidence="1" id="KW-0472">Membrane</keyword>
<protein>
    <submittedName>
        <fullName evidence="3">Uncharacterized membrane protein</fullName>
    </submittedName>
</protein>
<dbReference type="PANTHER" id="PTHR37810">
    <property type="entry name" value="IMMUNITY PROTEIN SDPI"/>
    <property type="match status" value="1"/>
</dbReference>
<keyword evidence="1" id="KW-1133">Transmembrane helix</keyword>
<keyword evidence="4" id="KW-1185">Reference proteome</keyword>
<feature type="transmembrane region" description="Helical" evidence="1">
    <location>
        <begin position="194"/>
        <end position="216"/>
    </location>
</feature>
<proteinExistence type="predicted"/>
<sequence length="224" mass="24471">MSKISRTDVAAAILLLLPVVYLASVYHSLADTVPMHFGLDGKPDRYGSKKELLGVQALMTGVGIFCYLLMKYLPRIDPKKSARYSAGTLKKIALGTVVFLAIVNAFIIYSVSGGKTDIAGKADLILPLTGLFFAFIGNAMNSIKPNYFAGIRTPWTLESEATWRATHRLAGRCWVAGGLLICILTLLLPAKASMIAFFSITAIISLVPVIFSYQYYQKHKNDLS</sequence>
<reference evidence="3 4" key="1">
    <citation type="submission" date="2017-02" db="EMBL/GenBank/DDBJ databases">
        <authorList>
            <person name="Peterson S.W."/>
        </authorList>
    </citation>
    <scope>NUCLEOTIDE SEQUENCE [LARGE SCALE GENOMIC DNA]</scope>
    <source>
        <strain evidence="3 4">DSM 22335</strain>
    </source>
</reference>
<dbReference type="RefSeq" id="WP_176112863.1">
    <property type="nucleotide sequence ID" value="NZ_FUWH01000001.1"/>
</dbReference>
<evidence type="ECO:0000256" key="1">
    <source>
        <dbReference type="SAM" id="Phobius"/>
    </source>
</evidence>
<dbReference type="PIRSF" id="PIRSF038959">
    <property type="entry name" value="SdpI"/>
    <property type="match status" value="1"/>
</dbReference>
<dbReference type="Pfam" id="PF13630">
    <property type="entry name" value="SdpI"/>
    <property type="match status" value="1"/>
</dbReference>
<evidence type="ECO:0000259" key="2">
    <source>
        <dbReference type="Pfam" id="PF07853"/>
    </source>
</evidence>
<dbReference type="Proteomes" id="UP000190888">
    <property type="component" value="Unassembled WGS sequence"/>
</dbReference>
<dbReference type="PANTHER" id="PTHR37810:SF5">
    <property type="entry name" value="IMMUNITY PROTEIN SDPI"/>
    <property type="match status" value="1"/>
</dbReference>
<dbReference type="InterPro" id="IPR025962">
    <property type="entry name" value="SdpI/YhfL"/>
</dbReference>
<dbReference type="GO" id="GO:0009636">
    <property type="term" value="P:response to toxic substance"/>
    <property type="evidence" value="ECO:0007669"/>
    <property type="project" value="TreeGrafter"/>
</dbReference>
<feature type="transmembrane region" description="Helical" evidence="1">
    <location>
        <begin position="54"/>
        <end position="72"/>
    </location>
</feature>